<dbReference type="OrthoDB" id="7346064at2"/>
<gene>
    <name evidence="7" type="ORF">SAMN06265368_0575</name>
</gene>
<protein>
    <submittedName>
        <fullName evidence="7">Threonine/homoserine/homoserine lactone efflux protein</fullName>
    </submittedName>
</protein>
<dbReference type="PANTHER" id="PTHR30086:SF20">
    <property type="entry name" value="ARGININE EXPORTER PROTEIN ARGO-RELATED"/>
    <property type="match status" value="1"/>
</dbReference>
<evidence type="ECO:0000256" key="1">
    <source>
        <dbReference type="ARBA" id="ARBA00004651"/>
    </source>
</evidence>
<evidence type="ECO:0000313" key="7">
    <source>
        <dbReference type="EMBL" id="SNZ06893.1"/>
    </source>
</evidence>
<accession>A0A285NDB4</accession>
<evidence type="ECO:0000256" key="5">
    <source>
        <dbReference type="ARBA" id="ARBA00023136"/>
    </source>
</evidence>
<keyword evidence="3 6" id="KW-0812">Transmembrane</keyword>
<proteinExistence type="predicted"/>
<dbReference type="PANTHER" id="PTHR30086">
    <property type="entry name" value="ARGININE EXPORTER PROTEIN ARGO"/>
    <property type="match status" value="1"/>
</dbReference>
<keyword evidence="4 6" id="KW-1133">Transmembrane helix</keyword>
<evidence type="ECO:0000256" key="6">
    <source>
        <dbReference type="SAM" id="Phobius"/>
    </source>
</evidence>
<keyword evidence="2" id="KW-1003">Cell membrane</keyword>
<dbReference type="AlphaFoldDB" id="A0A285NDB4"/>
<dbReference type="InterPro" id="IPR001123">
    <property type="entry name" value="LeuE-type"/>
</dbReference>
<evidence type="ECO:0000256" key="2">
    <source>
        <dbReference type="ARBA" id="ARBA00022475"/>
    </source>
</evidence>
<feature type="transmembrane region" description="Helical" evidence="6">
    <location>
        <begin position="141"/>
        <end position="166"/>
    </location>
</feature>
<keyword evidence="8" id="KW-1185">Reference proteome</keyword>
<organism evidence="7 8">
    <name type="scientific">Cohaesibacter gelatinilyticus</name>
    <dbReference type="NCBI Taxonomy" id="372072"/>
    <lineage>
        <taxon>Bacteria</taxon>
        <taxon>Pseudomonadati</taxon>
        <taxon>Pseudomonadota</taxon>
        <taxon>Alphaproteobacteria</taxon>
        <taxon>Hyphomicrobiales</taxon>
        <taxon>Cohaesibacteraceae</taxon>
    </lineage>
</organism>
<reference evidence="7 8" key="1">
    <citation type="submission" date="2017-09" db="EMBL/GenBank/DDBJ databases">
        <authorList>
            <person name="Ehlers B."/>
            <person name="Leendertz F.H."/>
        </authorList>
    </citation>
    <scope>NUCLEOTIDE SEQUENCE [LARGE SCALE GENOMIC DNA]</scope>
    <source>
        <strain evidence="7 8">DSM 18289</strain>
    </source>
</reference>
<feature type="transmembrane region" description="Helical" evidence="6">
    <location>
        <begin position="109"/>
        <end position="135"/>
    </location>
</feature>
<keyword evidence="5 6" id="KW-0472">Membrane</keyword>
<evidence type="ECO:0000256" key="3">
    <source>
        <dbReference type="ARBA" id="ARBA00022692"/>
    </source>
</evidence>
<feature type="transmembrane region" description="Helical" evidence="6">
    <location>
        <begin position="178"/>
        <end position="198"/>
    </location>
</feature>
<evidence type="ECO:0000313" key="8">
    <source>
        <dbReference type="Proteomes" id="UP000219439"/>
    </source>
</evidence>
<name>A0A285NDB4_9HYPH</name>
<dbReference type="GO" id="GO:0015171">
    <property type="term" value="F:amino acid transmembrane transporter activity"/>
    <property type="evidence" value="ECO:0007669"/>
    <property type="project" value="TreeGrafter"/>
</dbReference>
<sequence>MDFALTLAFLTTTLLFVAAPGPSVAFATAQALRHGTRGVCVTVAGDALGTVVHIAIAASSLSVLMNLSALVLPLLQIAGGLFILHLAYRSLQSARKGFTGSTSTSDKATFWAGFFACVANPKAIVFFVALFPAFISPEHSILLQSIIYGAIFLVLDAISILAYALLTMHTLKRTASRWLSADVLSSLGLFGVGIAMIIKGYKAVPQN</sequence>
<dbReference type="Pfam" id="PF01810">
    <property type="entry name" value="LysE"/>
    <property type="match status" value="1"/>
</dbReference>
<comment type="subcellular location">
    <subcellularLocation>
        <location evidence="1">Cell membrane</location>
        <topology evidence="1">Multi-pass membrane protein</topology>
    </subcellularLocation>
</comment>
<dbReference type="EMBL" id="OBEL01000001">
    <property type="protein sequence ID" value="SNZ06893.1"/>
    <property type="molecule type" value="Genomic_DNA"/>
</dbReference>
<feature type="transmembrane region" description="Helical" evidence="6">
    <location>
        <begin position="67"/>
        <end position="88"/>
    </location>
</feature>
<dbReference type="RefSeq" id="WP_097151883.1">
    <property type="nucleotide sequence ID" value="NZ_OBEL01000001.1"/>
</dbReference>
<dbReference type="GO" id="GO:0005886">
    <property type="term" value="C:plasma membrane"/>
    <property type="evidence" value="ECO:0007669"/>
    <property type="project" value="UniProtKB-SubCell"/>
</dbReference>
<dbReference type="Proteomes" id="UP000219439">
    <property type="component" value="Unassembled WGS sequence"/>
</dbReference>
<evidence type="ECO:0000256" key="4">
    <source>
        <dbReference type="ARBA" id="ARBA00022989"/>
    </source>
</evidence>